<dbReference type="PROSITE" id="PS00518">
    <property type="entry name" value="ZF_RING_1"/>
    <property type="match status" value="1"/>
</dbReference>
<dbReference type="PROSITE" id="PS50089">
    <property type="entry name" value="ZF_RING_2"/>
    <property type="match status" value="1"/>
</dbReference>
<dbReference type="GO" id="GO:0003677">
    <property type="term" value="F:DNA binding"/>
    <property type="evidence" value="ECO:0007669"/>
    <property type="project" value="UniProtKB-UniRule"/>
</dbReference>
<keyword evidence="7" id="KW-0539">Nucleus</keyword>
<dbReference type="SMART" id="SM00356">
    <property type="entry name" value="ZnF_C3H1"/>
    <property type="match status" value="1"/>
</dbReference>
<dbReference type="InterPro" id="IPR039971">
    <property type="entry name" value="CWC24-like"/>
</dbReference>
<dbReference type="InterPro" id="IPR013083">
    <property type="entry name" value="Znf_RING/FYVE/PHD"/>
</dbReference>
<dbReference type="OrthoDB" id="25761at2759"/>
<dbReference type="GO" id="GO:0008270">
    <property type="term" value="F:zinc ion binding"/>
    <property type="evidence" value="ECO:0007669"/>
    <property type="project" value="UniProtKB-KW"/>
</dbReference>
<feature type="domain" description="C3H1-type" evidence="9">
    <location>
        <begin position="44"/>
        <end position="72"/>
    </location>
</feature>
<dbReference type="Pfam" id="PF00642">
    <property type="entry name" value="zf-CCCH"/>
    <property type="match status" value="1"/>
</dbReference>
<dbReference type="SUPFAM" id="SSF57850">
    <property type="entry name" value="RING/U-box"/>
    <property type="match status" value="1"/>
</dbReference>
<dbReference type="Gene3D" id="4.10.1000.10">
    <property type="entry name" value="Zinc finger, CCCH-type"/>
    <property type="match status" value="1"/>
</dbReference>
<evidence type="ECO:0000256" key="6">
    <source>
        <dbReference type="PROSITE-ProRule" id="PRU00723"/>
    </source>
</evidence>
<dbReference type="InterPro" id="IPR017907">
    <property type="entry name" value="Znf_RING_CS"/>
</dbReference>
<proteinExistence type="inferred from homology"/>
<keyword evidence="4 6" id="KW-0863">Zinc-finger</keyword>
<dbReference type="GO" id="GO:0034247">
    <property type="term" value="P:snoRNA splicing"/>
    <property type="evidence" value="ECO:0007669"/>
    <property type="project" value="TreeGrafter"/>
</dbReference>
<sequence length="165" mass="19092">VYQGNASYANYVKGKESFGSSAVDKIRTGPMRANTHFKVTSRFDYQPDVCKDYKETGFCGYGDSCKFLHDRSDYKAGWQIEREWEIEQNKKEENYEIKSDEEEELPFACFICREPYTNPVVTKCKHYFCEKCALNHYTKTAKCFVCNAATGGIFNVAKDILEKEK</sequence>
<evidence type="ECO:0000256" key="5">
    <source>
        <dbReference type="ARBA" id="ARBA00022833"/>
    </source>
</evidence>
<evidence type="ECO:0000256" key="7">
    <source>
        <dbReference type="RuleBase" id="RU367110"/>
    </source>
</evidence>
<feature type="domain" description="RING-type" evidence="8">
    <location>
        <begin position="109"/>
        <end position="147"/>
    </location>
</feature>
<evidence type="ECO:0000256" key="2">
    <source>
        <dbReference type="ARBA" id="ARBA00009161"/>
    </source>
</evidence>
<evidence type="ECO:0000259" key="8">
    <source>
        <dbReference type="PROSITE" id="PS50089"/>
    </source>
</evidence>
<keyword evidence="7" id="KW-0747">Spliceosome</keyword>
<dbReference type="GO" id="GO:0005684">
    <property type="term" value="C:U2-type spliceosomal complex"/>
    <property type="evidence" value="ECO:0007669"/>
    <property type="project" value="TreeGrafter"/>
</dbReference>
<dbReference type="CDD" id="cd16539">
    <property type="entry name" value="RING-HC_RNF113A_B"/>
    <property type="match status" value="1"/>
</dbReference>
<evidence type="ECO:0000256" key="3">
    <source>
        <dbReference type="ARBA" id="ARBA00022723"/>
    </source>
</evidence>
<organism evidence="10 11">
    <name type="scientific">Conidiobolus coronatus (strain ATCC 28846 / CBS 209.66 / NRRL 28638)</name>
    <name type="common">Delacroixia coronata</name>
    <dbReference type="NCBI Taxonomy" id="796925"/>
    <lineage>
        <taxon>Eukaryota</taxon>
        <taxon>Fungi</taxon>
        <taxon>Fungi incertae sedis</taxon>
        <taxon>Zoopagomycota</taxon>
        <taxon>Entomophthoromycotina</taxon>
        <taxon>Entomophthoromycetes</taxon>
        <taxon>Entomophthorales</taxon>
        <taxon>Ancylistaceae</taxon>
        <taxon>Conidiobolus</taxon>
    </lineage>
</organism>
<comment type="similarity">
    <text evidence="2 7">Belongs to the CWC24 family.</text>
</comment>
<comment type="subcellular location">
    <subcellularLocation>
        <location evidence="7">Nucleus</location>
    </subcellularLocation>
</comment>
<name>A0A137NVH6_CONC2</name>
<dbReference type="InterPro" id="IPR000571">
    <property type="entry name" value="Znf_CCCH"/>
</dbReference>
<comment type="subunit">
    <text evidence="7">Associated with the spliceosome.</text>
</comment>
<dbReference type="GO" id="GO:0006397">
    <property type="term" value="P:mRNA processing"/>
    <property type="evidence" value="ECO:0007669"/>
    <property type="project" value="UniProtKB-KW"/>
</dbReference>
<keyword evidence="7" id="KW-0508">mRNA splicing</keyword>
<keyword evidence="3 6" id="KW-0479">Metal-binding</keyword>
<protein>
    <recommendedName>
        <fullName evidence="7">Pre-mRNA-splicing factor CWC24</fullName>
    </recommendedName>
</protein>
<reference evidence="10 11" key="1">
    <citation type="journal article" date="2015" name="Genome Biol. Evol.">
        <title>Phylogenomic analyses indicate that early fungi evolved digesting cell walls of algal ancestors of land plants.</title>
        <authorList>
            <person name="Chang Y."/>
            <person name="Wang S."/>
            <person name="Sekimoto S."/>
            <person name="Aerts A.L."/>
            <person name="Choi C."/>
            <person name="Clum A."/>
            <person name="LaButti K.M."/>
            <person name="Lindquist E.A."/>
            <person name="Yee Ngan C."/>
            <person name="Ohm R.A."/>
            <person name="Salamov A.A."/>
            <person name="Grigoriev I.V."/>
            <person name="Spatafora J.W."/>
            <person name="Berbee M.L."/>
        </authorList>
    </citation>
    <scope>NUCLEOTIDE SEQUENCE [LARGE SCALE GENOMIC DNA]</scope>
    <source>
        <strain evidence="10 11">NRRL 28638</strain>
    </source>
</reference>
<evidence type="ECO:0000256" key="1">
    <source>
        <dbReference type="ARBA" id="ARBA00003777"/>
    </source>
</evidence>
<feature type="zinc finger region" description="C3H1-type" evidence="6">
    <location>
        <begin position="44"/>
        <end position="72"/>
    </location>
</feature>
<comment type="function">
    <text evidence="1 7">Involved in pre-mRNA splicing.</text>
</comment>
<evidence type="ECO:0000313" key="10">
    <source>
        <dbReference type="EMBL" id="KXN66661.1"/>
    </source>
</evidence>
<dbReference type="AlphaFoldDB" id="A0A137NVH6"/>
<dbReference type="InterPro" id="IPR001841">
    <property type="entry name" value="Znf_RING"/>
</dbReference>
<dbReference type="Gene3D" id="3.30.40.10">
    <property type="entry name" value="Zinc/RING finger domain, C3HC4 (zinc finger)"/>
    <property type="match status" value="1"/>
</dbReference>
<evidence type="ECO:0000259" key="9">
    <source>
        <dbReference type="PROSITE" id="PS50103"/>
    </source>
</evidence>
<dbReference type="FunFam" id="3.30.40.10:FF:000045">
    <property type="entry name" value="RING finger protein 113A"/>
    <property type="match status" value="1"/>
</dbReference>
<keyword evidence="5 6" id="KW-0862">Zinc</keyword>
<dbReference type="SUPFAM" id="SSF90229">
    <property type="entry name" value="CCCH zinc finger"/>
    <property type="match status" value="1"/>
</dbReference>
<dbReference type="InterPro" id="IPR036855">
    <property type="entry name" value="Znf_CCCH_sf"/>
</dbReference>
<feature type="non-terminal residue" evidence="10">
    <location>
        <position position="1"/>
    </location>
</feature>
<accession>A0A137NVH6</accession>
<keyword evidence="7" id="KW-0238">DNA-binding</keyword>
<gene>
    <name evidence="10" type="ORF">CONCODRAFT_31834</name>
</gene>
<dbReference type="SMART" id="SM00184">
    <property type="entry name" value="RING"/>
    <property type="match status" value="1"/>
</dbReference>
<dbReference type="PANTHER" id="PTHR12930:SF0">
    <property type="entry name" value="RING FINGER PROTEIN 113B"/>
    <property type="match status" value="1"/>
</dbReference>
<dbReference type="Pfam" id="PF13920">
    <property type="entry name" value="zf-C3HC4_3"/>
    <property type="match status" value="1"/>
</dbReference>
<dbReference type="OMA" id="RCGHYFD"/>
<dbReference type="STRING" id="796925.A0A137NVH6"/>
<dbReference type="PROSITE" id="PS50103">
    <property type="entry name" value="ZF_C3H1"/>
    <property type="match status" value="1"/>
</dbReference>
<keyword evidence="11" id="KW-1185">Reference proteome</keyword>
<dbReference type="Proteomes" id="UP000070444">
    <property type="component" value="Unassembled WGS sequence"/>
</dbReference>
<feature type="non-terminal residue" evidence="10">
    <location>
        <position position="165"/>
    </location>
</feature>
<dbReference type="PANTHER" id="PTHR12930">
    <property type="entry name" value="ZINC FINGER PROTEIN 183"/>
    <property type="match status" value="1"/>
</dbReference>
<evidence type="ECO:0000256" key="4">
    <source>
        <dbReference type="ARBA" id="ARBA00022771"/>
    </source>
</evidence>
<dbReference type="EMBL" id="KQ964700">
    <property type="protein sequence ID" value="KXN66661.1"/>
    <property type="molecule type" value="Genomic_DNA"/>
</dbReference>
<keyword evidence="7" id="KW-0507">mRNA processing</keyword>
<evidence type="ECO:0000313" key="11">
    <source>
        <dbReference type="Proteomes" id="UP000070444"/>
    </source>
</evidence>